<organism evidence="2 3">
    <name type="scientific">Marchantia polymorpha subsp. ruderalis</name>
    <dbReference type="NCBI Taxonomy" id="1480154"/>
    <lineage>
        <taxon>Eukaryota</taxon>
        <taxon>Viridiplantae</taxon>
        <taxon>Streptophyta</taxon>
        <taxon>Embryophyta</taxon>
        <taxon>Marchantiophyta</taxon>
        <taxon>Marchantiopsida</taxon>
        <taxon>Marchantiidae</taxon>
        <taxon>Marchantiales</taxon>
        <taxon>Marchantiaceae</taxon>
        <taxon>Marchantia</taxon>
    </lineage>
</organism>
<proteinExistence type="predicted"/>
<evidence type="ECO:0000313" key="2">
    <source>
        <dbReference type="EMBL" id="OAE22388.1"/>
    </source>
</evidence>
<evidence type="ECO:0000256" key="1">
    <source>
        <dbReference type="SAM" id="MobiDB-lite"/>
    </source>
</evidence>
<dbReference type="AlphaFoldDB" id="A0A176VN92"/>
<feature type="region of interest" description="Disordered" evidence="1">
    <location>
        <begin position="62"/>
        <end position="104"/>
    </location>
</feature>
<keyword evidence="3" id="KW-1185">Reference proteome</keyword>
<evidence type="ECO:0000313" key="3">
    <source>
        <dbReference type="Proteomes" id="UP000077202"/>
    </source>
</evidence>
<protein>
    <submittedName>
        <fullName evidence="2">Uncharacterized protein</fullName>
    </submittedName>
</protein>
<dbReference type="EMBL" id="LVLJ01003211">
    <property type="protein sequence ID" value="OAE22388.1"/>
    <property type="molecule type" value="Genomic_DNA"/>
</dbReference>
<reference evidence="2" key="1">
    <citation type="submission" date="2016-03" db="EMBL/GenBank/DDBJ databases">
        <title>Mechanisms controlling the formation of the plant cell surface in tip-growing cells are functionally conserved among land plants.</title>
        <authorList>
            <person name="Honkanen S."/>
            <person name="Jones V.A."/>
            <person name="Morieri G."/>
            <person name="Champion C."/>
            <person name="Hetherington A.J."/>
            <person name="Kelly S."/>
            <person name="Saint-Marcoux D."/>
            <person name="Proust H."/>
            <person name="Prescott H."/>
            <person name="Dolan L."/>
        </authorList>
    </citation>
    <scope>NUCLEOTIDE SEQUENCE [LARGE SCALE GENOMIC DNA]</scope>
    <source>
        <tissue evidence="2">Whole gametophyte</tissue>
    </source>
</reference>
<accession>A0A176VN92</accession>
<dbReference type="Proteomes" id="UP000077202">
    <property type="component" value="Unassembled WGS sequence"/>
</dbReference>
<sequence length="298" mass="33176">MVQEWHKIRPPDVETLRGIPAIWTKCSGGLDADPSVFADNLHGDMAGRICGARDGRKAYSLGTHSMRDYTPPHQRNSYEDEIGEEQGGDTEVENSSQGRRTSRQPLVYTPSVDLDCGEGPLIEEPKSAGLSVADILGKQMVPLLRYLDMKMTKYAKPAIAGSYVKFVCGRTRTKVVASVEVAERVSSWISEFATVKATLQARKKRLRQSELQCAELRRSLIVEKYLRATSELECMSFCVDIGNARKATIDLQDKLEASRVVAFNEESGRVDELTADLEKHDQLHDAELALKAKELQDC</sequence>
<feature type="compositionally biased region" description="Acidic residues" evidence="1">
    <location>
        <begin position="79"/>
        <end position="92"/>
    </location>
</feature>
<name>A0A176VN92_MARPO</name>
<comment type="caution">
    <text evidence="2">The sequence shown here is derived from an EMBL/GenBank/DDBJ whole genome shotgun (WGS) entry which is preliminary data.</text>
</comment>
<gene>
    <name evidence="2" type="ORF">AXG93_2318s1350</name>
</gene>